<accession>A0A174F6M6</accession>
<dbReference type="Gene3D" id="3.40.50.2000">
    <property type="entry name" value="Glycogen Phosphorylase B"/>
    <property type="match status" value="2"/>
</dbReference>
<dbReference type="EC" id="5.1.3.14" evidence="3"/>
<organism evidence="7 8">
    <name type="scientific">Clostridium disporicum</name>
    <dbReference type="NCBI Taxonomy" id="84024"/>
    <lineage>
        <taxon>Bacteria</taxon>
        <taxon>Bacillati</taxon>
        <taxon>Bacillota</taxon>
        <taxon>Clostridia</taxon>
        <taxon>Eubacteriales</taxon>
        <taxon>Clostridiaceae</taxon>
        <taxon>Clostridium</taxon>
    </lineage>
</organism>
<dbReference type="Proteomes" id="UP000095594">
    <property type="component" value="Unassembled WGS sequence"/>
</dbReference>
<keyword evidence="1 5" id="KW-0413">Isomerase</keyword>
<evidence type="ECO:0000256" key="4">
    <source>
        <dbReference type="ARBA" id="ARBA00079400"/>
    </source>
</evidence>
<evidence type="ECO:0000313" key="7">
    <source>
        <dbReference type="EMBL" id="CUO44548.1"/>
    </source>
</evidence>
<dbReference type="RefSeq" id="WP_055265387.1">
    <property type="nucleotide sequence ID" value="NZ_CABIXQ010000009.1"/>
</dbReference>
<evidence type="ECO:0000313" key="8">
    <source>
        <dbReference type="Proteomes" id="UP000095594"/>
    </source>
</evidence>
<dbReference type="Pfam" id="PF02350">
    <property type="entry name" value="Epimerase_2"/>
    <property type="match status" value="1"/>
</dbReference>
<proteinExistence type="inferred from homology"/>
<dbReference type="PANTHER" id="PTHR43174">
    <property type="entry name" value="UDP-N-ACETYLGLUCOSAMINE 2-EPIMERASE"/>
    <property type="match status" value="1"/>
</dbReference>
<evidence type="ECO:0000256" key="1">
    <source>
        <dbReference type="ARBA" id="ARBA00023235"/>
    </source>
</evidence>
<evidence type="ECO:0000256" key="5">
    <source>
        <dbReference type="RuleBase" id="RU003513"/>
    </source>
</evidence>
<dbReference type="PANTHER" id="PTHR43174:SF2">
    <property type="entry name" value="UDP-N-ACETYLGLUCOSAMINE 2-EPIMERASE"/>
    <property type="match status" value="1"/>
</dbReference>
<dbReference type="NCBIfam" id="TIGR00236">
    <property type="entry name" value="wecB"/>
    <property type="match status" value="1"/>
</dbReference>
<protein>
    <recommendedName>
        <fullName evidence="3">UDP-N-acetylglucosamine 2-epimerase (non-hydrolyzing)</fullName>
        <ecNumber evidence="3">5.1.3.14</ecNumber>
    </recommendedName>
    <alternativeName>
        <fullName evidence="4">UDP-GlcNAc-2-epimerase</fullName>
    </alternativeName>
</protein>
<evidence type="ECO:0000256" key="3">
    <source>
        <dbReference type="ARBA" id="ARBA00038858"/>
    </source>
</evidence>
<name>A0A174F6M6_9CLOT</name>
<comment type="similarity">
    <text evidence="2 5">Belongs to the UDP-N-acetylglucosamine 2-epimerase family.</text>
</comment>
<dbReference type="EMBL" id="CYZX01000009">
    <property type="protein sequence ID" value="CUO44548.1"/>
    <property type="molecule type" value="Genomic_DNA"/>
</dbReference>
<sequence>MERIKVLSVFGTRPEAIKMCPLVKLLEKDDRFESIVCVTAQHREMLDAVLEIFNVKPQYDLNIMSHGQTIIDVANKVLTGVDKVIKESKPDIVLVHGDTSTTLNGALAAFYNQVPIGHVEAGLRTGDIYSPFPEEANRKLTGAITTLHFAPTESNRRNLEKENITKNVYITGNTVIDALLSVIDKNHEFQDDTLNNIDFTNNKVVLLTAHRRENWGEPMKDIFAAVRHLAEENEEVQIIFPMHRNPLIRELAKSSFEGIEEKIHLIEPLEYVDFANLMSKCYLIMTDSGGIQEEAPALGKPVMVLRTETERPEAVEAGTVKLAGINKETIFNIANELVNDKEAYKKMAHAANPYGDGEACAKIVETIFSHLTVK</sequence>
<gene>
    <name evidence="7" type="primary">wecB</name>
    <name evidence="7" type="ORF">ERS852471_01578</name>
</gene>
<feature type="domain" description="UDP-N-acetylglucosamine 2-epimerase" evidence="6">
    <location>
        <begin position="26"/>
        <end position="367"/>
    </location>
</feature>
<evidence type="ECO:0000256" key="2">
    <source>
        <dbReference type="ARBA" id="ARBA00038209"/>
    </source>
</evidence>
<dbReference type="InterPro" id="IPR003331">
    <property type="entry name" value="UDP_GlcNAc_Epimerase_2_dom"/>
</dbReference>
<dbReference type="SUPFAM" id="SSF53756">
    <property type="entry name" value="UDP-Glycosyltransferase/glycogen phosphorylase"/>
    <property type="match status" value="1"/>
</dbReference>
<dbReference type="FunFam" id="3.40.50.2000:FF:000043">
    <property type="entry name" value="UDP-N-acetylglucosamine 2-epimerase"/>
    <property type="match status" value="1"/>
</dbReference>
<dbReference type="GO" id="GO:0008761">
    <property type="term" value="F:UDP-N-acetylglucosamine 2-epimerase activity"/>
    <property type="evidence" value="ECO:0007669"/>
    <property type="project" value="UniProtKB-EC"/>
</dbReference>
<dbReference type="AlphaFoldDB" id="A0A174F6M6"/>
<dbReference type="CDD" id="cd03786">
    <property type="entry name" value="GTB_UDP-GlcNAc_2-Epimerase"/>
    <property type="match status" value="1"/>
</dbReference>
<dbReference type="InterPro" id="IPR029767">
    <property type="entry name" value="WecB-like"/>
</dbReference>
<evidence type="ECO:0000259" key="6">
    <source>
        <dbReference type="Pfam" id="PF02350"/>
    </source>
</evidence>
<reference evidence="7 8" key="1">
    <citation type="submission" date="2015-09" db="EMBL/GenBank/DDBJ databases">
        <authorList>
            <consortium name="Pathogen Informatics"/>
        </authorList>
    </citation>
    <scope>NUCLEOTIDE SEQUENCE [LARGE SCALE GENOMIC DNA]</scope>
    <source>
        <strain evidence="7 8">2789STDY5834856</strain>
    </source>
</reference>
<dbReference type="OrthoDB" id="9803238at2"/>